<dbReference type="AlphaFoldDB" id="A0A1G8XWX9"/>
<protein>
    <submittedName>
        <fullName evidence="3">Clp amino terminal domain-containing protein, pathogenicity island component</fullName>
    </submittedName>
</protein>
<evidence type="ECO:0000256" key="1">
    <source>
        <dbReference type="ARBA" id="ARBA00008675"/>
    </source>
</evidence>
<name>A0A1G8XWX9_9HYPH</name>
<dbReference type="InterPro" id="IPR036628">
    <property type="entry name" value="Clp_N_dom_sf"/>
</dbReference>
<dbReference type="Gene3D" id="1.10.1780.10">
    <property type="entry name" value="Clp, N-terminal domain"/>
    <property type="match status" value="1"/>
</dbReference>
<sequence>MLSGIKTRLSNVRTIKTLCESAENYALKDQQRQAGAEHFLLAAIDLPDNTARLAFREIGADAAGFRDAVGAQYWEALRSVGVNAGEHKSGGLTPEPLQGAAGLYDAAPSGAEVMKELAANRNDHRPLLGAHVVAIVAAMEQGVAARALRCMGIDPGALMAAANEFSRAS</sequence>
<feature type="domain" description="Clp R" evidence="2">
    <location>
        <begin position="20"/>
        <end position="71"/>
    </location>
</feature>
<evidence type="ECO:0000313" key="3">
    <source>
        <dbReference type="EMBL" id="SDJ95132.1"/>
    </source>
</evidence>
<accession>A0A1G8XWX9</accession>
<proteinExistence type="inferred from homology"/>
<keyword evidence="4" id="KW-1185">Reference proteome</keyword>
<organism evidence="3 4">
    <name type="scientific">Mesorhizobium muleiense</name>
    <dbReference type="NCBI Taxonomy" id="1004279"/>
    <lineage>
        <taxon>Bacteria</taxon>
        <taxon>Pseudomonadati</taxon>
        <taxon>Pseudomonadota</taxon>
        <taxon>Alphaproteobacteria</taxon>
        <taxon>Hyphomicrobiales</taxon>
        <taxon>Phyllobacteriaceae</taxon>
        <taxon>Mesorhizobium</taxon>
    </lineage>
</organism>
<reference evidence="4" key="1">
    <citation type="submission" date="2016-10" db="EMBL/GenBank/DDBJ databases">
        <authorList>
            <person name="Varghese N."/>
            <person name="Submissions S."/>
        </authorList>
    </citation>
    <scope>NUCLEOTIDE SEQUENCE [LARGE SCALE GENOMIC DNA]</scope>
    <source>
        <strain evidence="4">CGMCC 1.11022</strain>
    </source>
</reference>
<dbReference type="Proteomes" id="UP000198894">
    <property type="component" value="Unassembled WGS sequence"/>
</dbReference>
<comment type="similarity">
    <text evidence="1">Belongs to the ClpA/ClpB family.</text>
</comment>
<gene>
    <name evidence="3" type="ORF">SAMN05428953_11082</name>
</gene>
<dbReference type="InterPro" id="IPR004176">
    <property type="entry name" value="Clp_R_N"/>
</dbReference>
<evidence type="ECO:0000259" key="2">
    <source>
        <dbReference type="Pfam" id="PF02861"/>
    </source>
</evidence>
<evidence type="ECO:0000313" key="4">
    <source>
        <dbReference type="Proteomes" id="UP000198894"/>
    </source>
</evidence>
<dbReference type="EMBL" id="FNEE01000010">
    <property type="protein sequence ID" value="SDJ95132.1"/>
    <property type="molecule type" value="Genomic_DNA"/>
</dbReference>
<dbReference type="Pfam" id="PF02861">
    <property type="entry name" value="Clp_N"/>
    <property type="match status" value="1"/>
</dbReference>
<dbReference type="RefSeq" id="WP_091595469.1">
    <property type="nucleotide sequence ID" value="NZ_FNEE01000010.1"/>
</dbReference>